<organism evidence="2 3">
    <name type="scientific">Elysia marginata</name>
    <dbReference type="NCBI Taxonomy" id="1093978"/>
    <lineage>
        <taxon>Eukaryota</taxon>
        <taxon>Metazoa</taxon>
        <taxon>Spiralia</taxon>
        <taxon>Lophotrochozoa</taxon>
        <taxon>Mollusca</taxon>
        <taxon>Gastropoda</taxon>
        <taxon>Heterobranchia</taxon>
        <taxon>Euthyneura</taxon>
        <taxon>Panpulmonata</taxon>
        <taxon>Sacoglossa</taxon>
        <taxon>Placobranchoidea</taxon>
        <taxon>Plakobranchidae</taxon>
        <taxon>Elysia</taxon>
    </lineage>
</organism>
<proteinExistence type="predicted"/>
<dbReference type="EMBL" id="BMAT01001967">
    <property type="protein sequence ID" value="GFR96521.1"/>
    <property type="molecule type" value="Genomic_DNA"/>
</dbReference>
<name>A0AAV4HFA1_9GAST</name>
<feature type="region of interest" description="Disordered" evidence="1">
    <location>
        <begin position="292"/>
        <end position="311"/>
    </location>
</feature>
<comment type="caution">
    <text evidence="2">The sequence shown here is derived from an EMBL/GenBank/DDBJ whole genome shotgun (WGS) entry which is preliminary data.</text>
</comment>
<dbReference type="Proteomes" id="UP000762676">
    <property type="component" value="Unassembled WGS sequence"/>
</dbReference>
<accession>A0AAV4HFA1</accession>
<keyword evidence="3" id="KW-1185">Reference proteome</keyword>
<gene>
    <name evidence="2" type="ORF">ElyMa_000971400</name>
</gene>
<reference evidence="2 3" key="1">
    <citation type="journal article" date="2021" name="Elife">
        <title>Chloroplast acquisition without the gene transfer in kleptoplastic sea slugs, Plakobranchus ocellatus.</title>
        <authorList>
            <person name="Maeda T."/>
            <person name="Takahashi S."/>
            <person name="Yoshida T."/>
            <person name="Shimamura S."/>
            <person name="Takaki Y."/>
            <person name="Nagai Y."/>
            <person name="Toyoda A."/>
            <person name="Suzuki Y."/>
            <person name="Arimoto A."/>
            <person name="Ishii H."/>
            <person name="Satoh N."/>
            <person name="Nishiyama T."/>
            <person name="Hasebe M."/>
            <person name="Maruyama T."/>
            <person name="Minagawa J."/>
            <person name="Obokata J."/>
            <person name="Shigenobu S."/>
        </authorList>
    </citation>
    <scope>NUCLEOTIDE SEQUENCE [LARGE SCALE GENOMIC DNA]</scope>
</reference>
<evidence type="ECO:0000313" key="3">
    <source>
        <dbReference type="Proteomes" id="UP000762676"/>
    </source>
</evidence>
<protein>
    <submittedName>
        <fullName evidence="2">Uncharacterized protein</fullName>
    </submittedName>
</protein>
<evidence type="ECO:0000256" key="1">
    <source>
        <dbReference type="SAM" id="MobiDB-lite"/>
    </source>
</evidence>
<sequence length="421" mass="48354">MADDEASMQDTNLDVEEEELFDSQNEEVLKPTLSDILLSAEDKRARKEYRLAASKCCVEEAWRMYRRVTNSDIAIEPANLNEDTSTDHLITRMGVLYDPTAGMRMRFLKNKFAHLLSGFRSIKEAAYRPFIRCQKPQKTDIEGQGRAMPAVAKAYHPEVYVTYTYPSTFACKEKWSKIYNSNFMTKEDRLREVEDKEAQTWQLELSVEKFDIEDIPFDKEGNPIGRSVGICEWCGKSILPIPTEYTLSTELNLEALYCCDKYRLFLDDTRRATQAIETEYARAHSMINIESRKSKKSVQDKRPSRRSSVQKASRMFQSHVASFVGLPDDPRQIRFSGLAEDGPFRDKGVDTFDLPWDPAETRVQQTQQAMEKYLDQGQVPNKTTLNNIDILLELEEVYSYRNSANNLDAAAQQQQTGSLDA</sequence>
<evidence type="ECO:0000313" key="2">
    <source>
        <dbReference type="EMBL" id="GFR96521.1"/>
    </source>
</evidence>
<dbReference type="AlphaFoldDB" id="A0AAV4HFA1"/>